<dbReference type="Proteomes" id="UP001251528">
    <property type="component" value="Unassembled WGS sequence"/>
</dbReference>
<proteinExistence type="predicted"/>
<keyword evidence="9" id="KW-1185">Reference proteome</keyword>
<dbReference type="Gene3D" id="1.20.1740.10">
    <property type="entry name" value="Amino acid/polyamine transporter I"/>
    <property type="match status" value="1"/>
</dbReference>
<gene>
    <name evidence="8" type="ORF">QQS21_012250</name>
</gene>
<evidence type="ECO:0000256" key="6">
    <source>
        <dbReference type="SAM" id="MobiDB-lite"/>
    </source>
</evidence>
<feature type="region of interest" description="Disordered" evidence="6">
    <location>
        <begin position="1"/>
        <end position="21"/>
    </location>
</feature>
<evidence type="ECO:0000256" key="4">
    <source>
        <dbReference type="ARBA" id="ARBA00022989"/>
    </source>
</evidence>
<organism evidence="8 9">
    <name type="scientific">Conoideocrella luteorostrata</name>
    <dbReference type="NCBI Taxonomy" id="1105319"/>
    <lineage>
        <taxon>Eukaryota</taxon>
        <taxon>Fungi</taxon>
        <taxon>Dikarya</taxon>
        <taxon>Ascomycota</taxon>
        <taxon>Pezizomycotina</taxon>
        <taxon>Sordariomycetes</taxon>
        <taxon>Hypocreomycetidae</taxon>
        <taxon>Hypocreales</taxon>
        <taxon>Clavicipitaceae</taxon>
        <taxon>Conoideocrella</taxon>
    </lineage>
</organism>
<accession>A0AAJ0CEA6</accession>
<evidence type="ECO:0000256" key="3">
    <source>
        <dbReference type="ARBA" id="ARBA00022692"/>
    </source>
</evidence>
<evidence type="ECO:0000256" key="7">
    <source>
        <dbReference type="SAM" id="Phobius"/>
    </source>
</evidence>
<dbReference type="GO" id="GO:0022857">
    <property type="term" value="F:transmembrane transporter activity"/>
    <property type="evidence" value="ECO:0007669"/>
    <property type="project" value="UniProtKB-ARBA"/>
</dbReference>
<evidence type="ECO:0000313" key="9">
    <source>
        <dbReference type="Proteomes" id="UP001251528"/>
    </source>
</evidence>
<dbReference type="PANTHER" id="PTHR45649:SF4">
    <property type="entry name" value="TRANSPORTER, PUTATIVE (EUROFUNG)-RELATED"/>
    <property type="match status" value="1"/>
</dbReference>
<comment type="caution">
    <text evidence="8">The sequence shown here is derived from an EMBL/GenBank/DDBJ whole genome shotgun (WGS) entry which is preliminary data.</text>
</comment>
<reference evidence="8" key="1">
    <citation type="submission" date="2023-06" db="EMBL/GenBank/DDBJ databases">
        <title>Conoideocrella luteorostrata (Hypocreales: Clavicipitaceae), a potential biocontrol fungus for elongate hemlock scale in United States Christmas tree production areas.</title>
        <authorList>
            <person name="Barrett H."/>
            <person name="Lovett B."/>
            <person name="Macias A.M."/>
            <person name="Stajich J.E."/>
            <person name="Kasson M.T."/>
        </authorList>
    </citation>
    <scope>NUCLEOTIDE SEQUENCE</scope>
    <source>
        <strain evidence="8">ARSEF 14590</strain>
    </source>
</reference>
<dbReference type="GO" id="GO:0016020">
    <property type="term" value="C:membrane"/>
    <property type="evidence" value="ECO:0007669"/>
    <property type="project" value="UniProtKB-SubCell"/>
</dbReference>
<feature type="transmembrane region" description="Helical" evidence="7">
    <location>
        <begin position="75"/>
        <end position="98"/>
    </location>
</feature>
<keyword evidence="5 7" id="KW-0472">Membrane</keyword>
<dbReference type="PANTHER" id="PTHR45649">
    <property type="entry name" value="AMINO-ACID PERMEASE BAT1"/>
    <property type="match status" value="1"/>
</dbReference>
<name>A0AAJ0CEA6_9HYPO</name>
<sequence length="162" mass="17772">KDISMKMRTNAHENGSRSIPEDRWISRGGNGTGTLGISHVAHELGHATHHGIKLASADAENMRRMGRNQELIRNFRMFSVAALATIATAVWEFGIFQLSPALIDGGSPELLYSTIWNFIGFGPIYLSIAEMASMAPTAGCQYHWVSEFAPDSMQKVLSYICG</sequence>
<evidence type="ECO:0000256" key="1">
    <source>
        <dbReference type="ARBA" id="ARBA00004141"/>
    </source>
</evidence>
<comment type="subcellular location">
    <subcellularLocation>
        <location evidence="1">Membrane</location>
        <topology evidence="1">Multi-pass membrane protein</topology>
    </subcellularLocation>
</comment>
<keyword evidence="4 7" id="KW-1133">Transmembrane helix</keyword>
<keyword evidence="2" id="KW-0813">Transport</keyword>
<evidence type="ECO:0000256" key="2">
    <source>
        <dbReference type="ARBA" id="ARBA00022448"/>
    </source>
</evidence>
<evidence type="ECO:0000256" key="5">
    <source>
        <dbReference type="ARBA" id="ARBA00023136"/>
    </source>
</evidence>
<feature type="non-terminal residue" evidence="8">
    <location>
        <position position="1"/>
    </location>
</feature>
<keyword evidence="3 7" id="KW-0812">Transmembrane</keyword>
<feature type="transmembrane region" description="Helical" evidence="7">
    <location>
        <begin position="110"/>
        <end position="128"/>
    </location>
</feature>
<protein>
    <submittedName>
        <fullName evidence="8">Uncharacterized protein</fullName>
    </submittedName>
</protein>
<dbReference type="EMBL" id="JASWJB010000493">
    <property type="protein sequence ID" value="KAK2590077.1"/>
    <property type="molecule type" value="Genomic_DNA"/>
</dbReference>
<dbReference type="AlphaFoldDB" id="A0AAJ0CEA6"/>
<evidence type="ECO:0000313" key="8">
    <source>
        <dbReference type="EMBL" id="KAK2590077.1"/>
    </source>
</evidence>